<protein>
    <recommendedName>
        <fullName evidence="8">Hsp70 family protein</fullName>
    </recommendedName>
</protein>
<dbReference type="SUPFAM" id="SSF48452">
    <property type="entry name" value="TPR-like"/>
    <property type="match status" value="1"/>
</dbReference>
<comment type="similarity">
    <text evidence="4">Belongs to the heat shock protein 70 family.</text>
</comment>
<dbReference type="RefSeq" id="WP_344679315.1">
    <property type="nucleotide sequence ID" value="NZ_BAAAUX010000011.1"/>
</dbReference>
<evidence type="ECO:0000256" key="3">
    <source>
        <dbReference type="ARBA" id="ARBA00023186"/>
    </source>
</evidence>
<dbReference type="Gene3D" id="1.25.40.10">
    <property type="entry name" value="Tetratricopeptide repeat domain"/>
    <property type="match status" value="1"/>
</dbReference>
<feature type="compositionally biased region" description="Basic and acidic residues" evidence="5">
    <location>
        <begin position="337"/>
        <end position="355"/>
    </location>
</feature>
<organism evidence="6 7">
    <name type="scientific">Saccharopolyspora taberi</name>
    <dbReference type="NCBI Taxonomy" id="60895"/>
    <lineage>
        <taxon>Bacteria</taxon>
        <taxon>Bacillati</taxon>
        <taxon>Actinomycetota</taxon>
        <taxon>Actinomycetes</taxon>
        <taxon>Pseudonocardiales</taxon>
        <taxon>Pseudonocardiaceae</taxon>
        <taxon>Saccharopolyspora</taxon>
    </lineage>
</organism>
<comment type="caution">
    <text evidence="6">The sequence shown here is derived from an EMBL/GenBank/DDBJ whole genome shotgun (WGS) entry which is preliminary data.</text>
</comment>
<proteinExistence type="inferred from homology"/>
<dbReference type="Gene3D" id="3.90.640.10">
    <property type="entry name" value="Actin, Chain A, domain 4"/>
    <property type="match status" value="1"/>
</dbReference>
<keyword evidence="3" id="KW-0143">Chaperone</keyword>
<reference evidence="6 7" key="1">
    <citation type="journal article" date="2019" name="Int. J. Syst. Evol. Microbiol.">
        <title>The Global Catalogue of Microorganisms (GCM) 10K type strain sequencing project: providing services to taxonomists for standard genome sequencing and annotation.</title>
        <authorList>
            <consortium name="The Broad Institute Genomics Platform"/>
            <consortium name="The Broad Institute Genome Sequencing Center for Infectious Disease"/>
            <person name="Wu L."/>
            <person name="Ma J."/>
        </authorList>
    </citation>
    <scope>NUCLEOTIDE SEQUENCE [LARGE SCALE GENOMIC DNA]</scope>
    <source>
        <strain evidence="6 7">JCM 9383</strain>
    </source>
</reference>
<feature type="region of interest" description="Disordered" evidence="5">
    <location>
        <begin position="332"/>
        <end position="356"/>
    </location>
</feature>
<dbReference type="InterPro" id="IPR043129">
    <property type="entry name" value="ATPase_NBD"/>
</dbReference>
<evidence type="ECO:0000313" key="7">
    <source>
        <dbReference type="Proteomes" id="UP001500979"/>
    </source>
</evidence>
<dbReference type="Proteomes" id="UP001500979">
    <property type="component" value="Unassembled WGS sequence"/>
</dbReference>
<evidence type="ECO:0008006" key="8">
    <source>
        <dbReference type="Google" id="ProtNLM"/>
    </source>
</evidence>
<dbReference type="SUPFAM" id="SSF53067">
    <property type="entry name" value="Actin-like ATPase domain"/>
    <property type="match status" value="2"/>
</dbReference>
<dbReference type="InterPro" id="IPR011990">
    <property type="entry name" value="TPR-like_helical_dom_sf"/>
</dbReference>
<gene>
    <name evidence="6" type="ORF">GCM10010470_20450</name>
</gene>
<name>A0ABN3VAA6_9PSEU</name>
<dbReference type="InterPro" id="IPR013126">
    <property type="entry name" value="Hsp_70_fam"/>
</dbReference>
<evidence type="ECO:0000256" key="4">
    <source>
        <dbReference type="RuleBase" id="RU003322"/>
    </source>
</evidence>
<evidence type="ECO:0000256" key="5">
    <source>
        <dbReference type="SAM" id="MobiDB-lite"/>
    </source>
</evidence>
<evidence type="ECO:0000313" key="6">
    <source>
        <dbReference type="EMBL" id="GAA2786116.1"/>
    </source>
</evidence>
<evidence type="ECO:0000256" key="1">
    <source>
        <dbReference type="ARBA" id="ARBA00022741"/>
    </source>
</evidence>
<dbReference type="EMBL" id="BAAAUX010000011">
    <property type="protein sequence ID" value="GAA2786116.1"/>
    <property type="molecule type" value="Genomic_DNA"/>
</dbReference>
<dbReference type="PANTHER" id="PTHR19375">
    <property type="entry name" value="HEAT SHOCK PROTEIN 70KDA"/>
    <property type="match status" value="1"/>
</dbReference>
<sequence>MAAINLGVDLGSTALRAAYSPPGEPVRVRTLAGPDWPWLRCEPATGGQLPVAFRSRKSRLGVVARPAGDGPEPEELVTRALGEVRRRITAETGLGVGETVISVPARFSSVQRTALLDAARGAGLDRVSLLTDSVAAVIGHTGGEGTGTYLVYAMGYDGFELGLVRAARGRYRALGYEGGSAPGGSTFDEQVLHAWLNLLRERGSLPDEVRRGDAGWRGLRDIAEEVKERFAAAEPVVFPRFVAGPGGEQSLTGQFDPRSFERLARLLVAGTLDRADALFAESGMSRADVDTVLLAGGTATMPQLRELVAGLGSEVVVTDSLNIARGAMLHAQHGARRSADHDEQLGSAQDERADPVPDAPRLAATLLTAPGSASLTGPGEVTTVDRARRLVREGRFAEAERDLRVLIDGAQELLDEIAASRSREPAAEQGDNGRAGSGDDLMAAARARFARGQYKEAISYAHLAWRREPNRPDLFEAMIGIHCDAAMANPSTATFAQDERWLRCALQHDQTNVDIRRLLAERIFLHGRELQRAGRDDEARRALQHALTWDPEHEGAEQLLHRLGGHR</sequence>
<keyword evidence="2 4" id="KW-0067">ATP-binding</keyword>
<keyword evidence="1 4" id="KW-0547">Nucleotide-binding</keyword>
<evidence type="ECO:0000256" key="2">
    <source>
        <dbReference type="ARBA" id="ARBA00022840"/>
    </source>
</evidence>
<keyword evidence="7" id="KW-1185">Reference proteome</keyword>
<accession>A0ABN3VAA6</accession>
<feature type="region of interest" description="Disordered" evidence="5">
    <location>
        <begin position="419"/>
        <end position="439"/>
    </location>
</feature>
<dbReference type="Pfam" id="PF00012">
    <property type="entry name" value="HSP70"/>
    <property type="match status" value="1"/>
</dbReference>
<dbReference type="PRINTS" id="PR00301">
    <property type="entry name" value="HEATSHOCK70"/>
</dbReference>
<dbReference type="Gene3D" id="3.30.420.40">
    <property type="match status" value="2"/>
</dbReference>